<keyword evidence="5" id="KW-1185">Reference proteome</keyword>
<dbReference type="NCBIfam" id="TIGR04183">
    <property type="entry name" value="Por_Secre_tail"/>
    <property type="match status" value="1"/>
</dbReference>
<accession>A0ABU2Y925</accession>
<evidence type="ECO:0000313" key="4">
    <source>
        <dbReference type="EMBL" id="MDT0554675.1"/>
    </source>
</evidence>
<name>A0ABU2Y925_9FLAO</name>
<evidence type="ECO:0000259" key="3">
    <source>
        <dbReference type="Pfam" id="PF18962"/>
    </source>
</evidence>
<protein>
    <submittedName>
        <fullName evidence="4">T9SS type A sorting domain-containing protein</fullName>
    </submittedName>
</protein>
<organism evidence="4 5">
    <name type="scientific">Patiriisocius hiemis</name>
    <dbReference type="NCBI Taxonomy" id="3075604"/>
    <lineage>
        <taxon>Bacteria</taxon>
        <taxon>Pseudomonadati</taxon>
        <taxon>Bacteroidota</taxon>
        <taxon>Flavobacteriia</taxon>
        <taxon>Flavobacteriales</taxon>
        <taxon>Flavobacteriaceae</taxon>
        <taxon>Patiriisocius</taxon>
    </lineage>
</organism>
<evidence type="ECO:0000256" key="1">
    <source>
        <dbReference type="ARBA" id="ARBA00022729"/>
    </source>
</evidence>
<dbReference type="EMBL" id="JAVRHZ010000001">
    <property type="protein sequence ID" value="MDT0554675.1"/>
    <property type="molecule type" value="Genomic_DNA"/>
</dbReference>
<evidence type="ECO:0000256" key="2">
    <source>
        <dbReference type="SAM" id="SignalP"/>
    </source>
</evidence>
<sequence length="299" mass="33611">MKNILFTIILLNSFSMLGQVMAGQPDPIILCDVNNPGDEMEVFDMTIREAQIINGQNNVSISYHPTSGDALGNGAVITNPESFVNEVNPQQIFIRLQSTTSSDFDITILELRVPVEPEVQQQPDDIEVEDDNNDGFATFNLTENESQAVGTQDPFLLVFNYYITLQDAESKTNPIINPEFFVNTIPNQQTIFARIEPIEEECEFLVYDFEIRTQEVLDISESVFSRSVFVYPNPSSEILFIKTKSILQIDKLVVYDTSGKLVEELASTSQLDVSNYANGVYFLKVISKAKTTTLSFIKK</sequence>
<dbReference type="Pfam" id="PF18962">
    <property type="entry name" value="Por_Secre_tail"/>
    <property type="match status" value="1"/>
</dbReference>
<dbReference type="Proteomes" id="UP001254488">
    <property type="component" value="Unassembled WGS sequence"/>
</dbReference>
<feature type="domain" description="Secretion system C-terminal sorting" evidence="3">
    <location>
        <begin position="230"/>
        <end position="293"/>
    </location>
</feature>
<keyword evidence="1 2" id="KW-0732">Signal</keyword>
<reference evidence="4 5" key="1">
    <citation type="submission" date="2023-09" db="EMBL/GenBank/DDBJ databases">
        <authorList>
            <person name="Rey-Velasco X."/>
        </authorList>
    </citation>
    <scope>NUCLEOTIDE SEQUENCE [LARGE SCALE GENOMIC DNA]</scope>
    <source>
        <strain evidence="4 5">W242</strain>
    </source>
</reference>
<proteinExistence type="predicted"/>
<feature type="chain" id="PRO_5045489274" evidence="2">
    <location>
        <begin position="23"/>
        <end position="299"/>
    </location>
</feature>
<dbReference type="RefSeq" id="WP_311331634.1">
    <property type="nucleotide sequence ID" value="NZ_JAVRHZ010000001.1"/>
</dbReference>
<feature type="signal peptide" evidence="2">
    <location>
        <begin position="1"/>
        <end position="22"/>
    </location>
</feature>
<comment type="caution">
    <text evidence="4">The sequence shown here is derived from an EMBL/GenBank/DDBJ whole genome shotgun (WGS) entry which is preliminary data.</text>
</comment>
<dbReference type="InterPro" id="IPR026444">
    <property type="entry name" value="Secre_tail"/>
</dbReference>
<gene>
    <name evidence="4" type="ORF">RM538_01565</name>
</gene>
<evidence type="ECO:0000313" key="5">
    <source>
        <dbReference type="Proteomes" id="UP001254488"/>
    </source>
</evidence>